<gene>
    <name evidence="6" type="ORF">CTEN0397_LOCUS16641</name>
</gene>
<evidence type="ECO:0000313" key="6">
    <source>
        <dbReference type="EMBL" id="CAD8945437.1"/>
    </source>
</evidence>
<dbReference type="AlphaFoldDB" id="A0A7S1DE26"/>
<dbReference type="InterPro" id="IPR022796">
    <property type="entry name" value="Chloroa_b-bind"/>
</dbReference>
<dbReference type="GO" id="GO:0030076">
    <property type="term" value="C:light-harvesting complex"/>
    <property type="evidence" value="ECO:0007669"/>
    <property type="project" value="UniProtKB-KW"/>
</dbReference>
<dbReference type="Pfam" id="PF00504">
    <property type="entry name" value="Chloroa_b-bind"/>
    <property type="match status" value="1"/>
</dbReference>
<dbReference type="EMBL" id="HBFW01025924">
    <property type="protein sequence ID" value="CAD8945437.1"/>
    <property type="molecule type" value="Transcribed_RNA"/>
</dbReference>
<sequence>MLAFVGWYFPQVVGTFNSDDVTTTDPIDAILQADPQWWAQFILLCGVVEALKYKAELDGTKSFTGEGDTAFFDWSNKWAKLDDTQKLKTRRQELKNGRLAMIGVIGLLSDHFIPGSIPLLH</sequence>
<organism evidence="6">
    <name type="scientific">Cyclophora tenuis</name>
    <name type="common">Marine diatom</name>
    <dbReference type="NCBI Taxonomy" id="216820"/>
    <lineage>
        <taxon>Eukaryota</taxon>
        <taxon>Sar</taxon>
        <taxon>Stramenopiles</taxon>
        <taxon>Ochrophyta</taxon>
        <taxon>Bacillariophyta</taxon>
        <taxon>Fragilariophyceae</taxon>
        <taxon>Fragilariophycidae</taxon>
        <taxon>Cyclophorales</taxon>
        <taxon>Cyclophoraceae</taxon>
        <taxon>Cyclophora</taxon>
    </lineage>
</organism>
<comment type="similarity">
    <text evidence="2">Belongs to the fucoxanthin chlorophyll protein family.</text>
</comment>
<evidence type="ECO:0000256" key="4">
    <source>
        <dbReference type="ARBA" id="ARBA00022640"/>
    </source>
</evidence>
<accession>A0A7S1DE26</accession>
<evidence type="ECO:0000256" key="5">
    <source>
        <dbReference type="ARBA" id="ARBA00023243"/>
    </source>
</evidence>
<dbReference type="SUPFAM" id="SSF103511">
    <property type="entry name" value="Chlorophyll a-b binding protein"/>
    <property type="match status" value="1"/>
</dbReference>
<evidence type="ECO:0000256" key="2">
    <source>
        <dbReference type="ARBA" id="ARBA00005933"/>
    </source>
</evidence>
<dbReference type="Gene3D" id="1.10.3460.10">
    <property type="entry name" value="Chlorophyll a/b binding protein domain"/>
    <property type="match status" value="1"/>
</dbReference>
<evidence type="ECO:0000256" key="3">
    <source>
        <dbReference type="ARBA" id="ARBA00022528"/>
    </source>
</evidence>
<name>A0A7S1DE26_CYCTE</name>
<proteinExistence type="inferred from homology"/>
<reference evidence="6" key="1">
    <citation type="submission" date="2021-01" db="EMBL/GenBank/DDBJ databases">
        <authorList>
            <person name="Corre E."/>
            <person name="Pelletier E."/>
            <person name="Niang G."/>
            <person name="Scheremetjew M."/>
            <person name="Finn R."/>
            <person name="Kale V."/>
            <person name="Holt S."/>
            <person name="Cochrane G."/>
            <person name="Meng A."/>
            <person name="Brown T."/>
            <person name="Cohen L."/>
        </authorList>
    </citation>
    <scope>NUCLEOTIDE SEQUENCE</scope>
    <source>
        <strain evidence="6">ECT3854</strain>
    </source>
</reference>
<evidence type="ECO:0000256" key="1">
    <source>
        <dbReference type="ARBA" id="ARBA00004229"/>
    </source>
</evidence>
<keyword evidence="3" id="KW-0150">Chloroplast</keyword>
<comment type="subcellular location">
    <subcellularLocation>
        <location evidence="1">Plastid</location>
        <location evidence="1">Chloroplast</location>
    </subcellularLocation>
</comment>
<keyword evidence="4" id="KW-0934">Plastid</keyword>
<protein>
    <submittedName>
        <fullName evidence="6">Uncharacterized protein</fullName>
    </submittedName>
</protein>
<keyword evidence="5" id="KW-0437">Light-harvesting polypeptide</keyword>
<dbReference type="GO" id="GO:0009507">
    <property type="term" value="C:chloroplast"/>
    <property type="evidence" value="ECO:0007669"/>
    <property type="project" value="UniProtKB-SubCell"/>
</dbReference>